<comment type="caution">
    <text evidence="3">The sequence shown here is derived from an EMBL/GenBank/DDBJ whole genome shotgun (WGS) entry which is preliminary data.</text>
</comment>
<dbReference type="Gene3D" id="2.40.30.170">
    <property type="match status" value="1"/>
</dbReference>
<accession>A0A7J5AQB5</accession>
<organism evidence="3 4">
    <name type="scientific">Tenacibaculum aiptasiae</name>
    <dbReference type="NCBI Taxonomy" id="426481"/>
    <lineage>
        <taxon>Bacteria</taxon>
        <taxon>Pseudomonadati</taxon>
        <taxon>Bacteroidota</taxon>
        <taxon>Flavobacteriia</taxon>
        <taxon>Flavobacteriales</taxon>
        <taxon>Flavobacteriaceae</taxon>
        <taxon>Tenacibaculum</taxon>
    </lineage>
</organism>
<proteinExistence type="inferred from homology"/>
<dbReference type="PANTHER" id="PTHR30469">
    <property type="entry name" value="MULTIDRUG RESISTANCE PROTEIN MDTA"/>
    <property type="match status" value="1"/>
</dbReference>
<gene>
    <name evidence="3" type="ORF">F7018_04660</name>
</gene>
<protein>
    <submittedName>
        <fullName evidence="3">Efflux RND transporter periplasmic adaptor subunit</fullName>
    </submittedName>
</protein>
<evidence type="ECO:0000313" key="4">
    <source>
        <dbReference type="Proteomes" id="UP000467305"/>
    </source>
</evidence>
<dbReference type="GO" id="GO:1990281">
    <property type="term" value="C:efflux pump complex"/>
    <property type="evidence" value="ECO:0007669"/>
    <property type="project" value="TreeGrafter"/>
</dbReference>
<keyword evidence="4" id="KW-1185">Reference proteome</keyword>
<dbReference type="SUPFAM" id="SSF111369">
    <property type="entry name" value="HlyD-like secretion proteins"/>
    <property type="match status" value="1"/>
</dbReference>
<dbReference type="AlphaFoldDB" id="A0A7J5AQB5"/>
<dbReference type="NCBIfam" id="TIGR01730">
    <property type="entry name" value="RND_mfp"/>
    <property type="match status" value="1"/>
</dbReference>
<evidence type="ECO:0000256" key="1">
    <source>
        <dbReference type="ARBA" id="ARBA00009477"/>
    </source>
</evidence>
<evidence type="ECO:0000256" key="2">
    <source>
        <dbReference type="SAM" id="Phobius"/>
    </source>
</evidence>
<dbReference type="InterPro" id="IPR006143">
    <property type="entry name" value="RND_pump_MFP"/>
</dbReference>
<keyword evidence="2" id="KW-1133">Transmembrane helix</keyword>
<dbReference type="OrthoDB" id="9809068at2"/>
<sequence>MKKIIIFGGIALALVVVLIWFGKKNSASPIEYETEKAFKATIVKKSVATGKVIPLEEVEIKPQITGIVDKILVEEGAIVKTGDLIATVRVVPNVASLNRANGSVKNAKLSFENAKVQFDRNKKLFDRGVISRQAFENSELNYNNAKQALSNARSDMDIIRKGTTSGLGNAANTSIRATTSGMIVEIPVKKGYQVTQTNDFNAGTTIARIADMTKMIFEGKVDESEVGKLIKGTNIDVAIGAIEDKKFPAVLNFIAPKGTDEGGAVQFKIKADVSLDDKYFIRAGYSANAEIVLAKKDSVLSIKEALLQFDRKTEKPYVEIKVGDQKFERKDLKLGLSDGVNVEILEGVTDADEIKIWNKISKKDKNNNNDDDDF</sequence>
<dbReference type="Gene3D" id="2.40.50.100">
    <property type="match status" value="1"/>
</dbReference>
<keyword evidence="2" id="KW-0812">Transmembrane</keyword>
<comment type="similarity">
    <text evidence="1">Belongs to the membrane fusion protein (MFP) (TC 8.A.1) family.</text>
</comment>
<dbReference type="PANTHER" id="PTHR30469:SF33">
    <property type="entry name" value="SLR1207 PROTEIN"/>
    <property type="match status" value="1"/>
</dbReference>
<feature type="transmembrane region" description="Helical" evidence="2">
    <location>
        <begin position="5"/>
        <end position="22"/>
    </location>
</feature>
<dbReference type="Proteomes" id="UP000467305">
    <property type="component" value="Unassembled WGS sequence"/>
</dbReference>
<reference evidence="3 4" key="1">
    <citation type="submission" date="2019-09" db="EMBL/GenBank/DDBJ databases">
        <authorList>
            <person name="Cao W.R."/>
        </authorList>
    </citation>
    <scope>NUCLEOTIDE SEQUENCE [LARGE SCALE GENOMIC DNA]</scope>
    <source>
        <strain evidence="4">a4</strain>
    </source>
</reference>
<evidence type="ECO:0000313" key="3">
    <source>
        <dbReference type="EMBL" id="KAB1159604.1"/>
    </source>
</evidence>
<dbReference type="Gene3D" id="1.10.287.470">
    <property type="entry name" value="Helix hairpin bin"/>
    <property type="match status" value="1"/>
</dbReference>
<dbReference type="RefSeq" id="WP_150898850.1">
    <property type="nucleotide sequence ID" value="NZ_WAAU01000008.1"/>
</dbReference>
<dbReference type="EMBL" id="WAAU01000008">
    <property type="protein sequence ID" value="KAB1159604.1"/>
    <property type="molecule type" value="Genomic_DNA"/>
</dbReference>
<dbReference type="Gene3D" id="2.40.420.20">
    <property type="match status" value="1"/>
</dbReference>
<dbReference type="GO" id="GO:0015562">
    <property type="term" value="F:efflux transmembrane transporter activity"/>
    <property type="evidence" value="ECO:0007669"/>
    <property type="project" value="TreeGrafter"/>
</dbReference>
<name>A0A7J5AQB5_9FLAO</name>
<keyword evidence="2" id="KW-0472">Membrane</keyword>